<dbReference type="PANTHER" id="PTHR42789:SF1">
    <property type="entry name" value="D-ISOMER SPECIFIC 2-HYDROXYACID DEHYDROGENASE FAMILY PROTEIN (AFU_ORTHOLOGUE AFUA_6G10090)"/>
    <property type="match status" value="1"/>
</dbReference>
<evidence type="ECO:0000313" key="8">
    <source>
        <dbReference type="Proteomes" id="UP000182977"/>
    </source>
</evidence>
<sequence>MSPVVAVAVPEDLRALFFPDGVDVALGGLGELRVVSSADEVALGSAEVLAALAGPADVLVTSWPCASVTGPVLDAAPRLRLIAHTGASVKPYVGLDAFARGVRVTQAGAPMARAVGEQALALTLALLHRVHRFDHALRTGVSWADAKAAAPPRHELAGSPVGVVGASRTGRAYVELVRALGGVVTVADPYLSDAEAAALGVGVADLDTVLRGSRVLALHAPVLPETRRMIGARELALLPDDALLVNTARSALIDGDALLAELRAGRIDAAIDVYDEEPLPVDHPLRSLPNVLLTPHEAGGTVEARVRGGRLVAAEIGRFLAGAPLQHEVTDDQLARLG</sequence>
<evidence type="ECO:0000256" key="4">
    <source>
        <dbReference type="RuleBase" id="RU003719"/>
    </source>
</evidence>
<dbReference type="InterPro" id="IPR036291">
    <property type="entry name" value="NAD(P)-bd_dom_sf"/>
</dbReference>
<feature type="domain" description="D-isomer specific 2-hydroxyacid dehydrogenase catalytic" evidence="5">
    <location>
        <begin position="46"/>
        <end position="329"/>
    </location>
</feature>
<gene>
    <name evidence="7" type="ORF">SAMN04488563_5574</name>
</gene>
<dbReference type="Pfam" id="PF00389">
    <property type="entry name" value="2-Hacid_dh"/>
    <property type="match status" value="1"/>
</dbReference>
<dbReference type="InterPro" id="IPR006140">
    <property type="entry name" value="D-isomer_DH_NAD-bd"/>
</dbReference>
<dbReference type="SUPFAM" id="SSF52283">
    <property type="entry name" value="Formate/glycerate dehydrogenase catalytic domain-like"/>
    <property type="match status" value="1"/>
</dbReference>
<comment type="similarity">
    <text evidence="1 4">Belongs to the D-isomer specific 2-hydroxyacid dehydrogenase family.</text>
</comment>
<evidence type="ECO:0000256" key="1">
    <source>
        <dbReference type="ARBA" id="ARBA00005854"/>
    </source>
</evidence>
<dbReference type="GO" id="GO:0051287">
    <property type="term" value="F:NAD binding"/>
    <property type="evidence" value="ECO:0007669"/>
    <property type="project" value="InterPro"/>
</dbReference>
<evidence type="ECO:0000256" key="3">
    <source>
        <dbReference type="ARBA" id="ARBA00023027"/>
    </source>
</evidence>
<evidence type="ECO:0000259" key="6">
    <source>
        <dbReference type="Pfam" id="PF02826"/>
    </source>
</evidence>
<reference evidence="8" key="1">
    <citation type="submission" date="2016-10" db="EMBL/GenBank/DDBJ databases">
        <authorList>
            <person name="Varghese N."/>
            <person name="Submissions S."/>
        </authorList>
    </citation>
    <scope>NUCLEOTIDE SEQUENCE [LARGE SCALE GENOMIC DNA]</scope>
    <source>
        <strain evidence="8">DSM 45079</strain>
    </source>
</reference>
<dbReference type="Gene3D" id="3.40.50.720">
    <property type="entry name" value="NAD(P)-binding Rossmann-like Domain"/>
    <property type="match status" value="2"/>
</dbReference>
<keyword evidence="3" id="KW-0520">NAD</keyword>
<dbReference type="EMBL" id="LT629791">
    <property type="protein sequence ID" value="SDU77555.1"/>
    <property type="molecule type" value="Genomic_DNA"/>
</dbReference>
<dbReference type="Proteomes" id="UP000182977">
    <property type="component" value="Chromosome I"/>
</dbReference>
<keyword evidence="8" id="KW-1185">Reference proteome</keyword>
<dbReference type="PROSITE" id="PS00670">
    <property type="entry name" value="D_2_HYDROXYACID_DH_2"/>
    <property type="match status" value="1"/>
</dbReference>
<dbReference type="OrthoDB" id="117809at2"/>
<dbReference type="InterPro" id="IPR029753">
    <property type="entry name" value="D-isomer_DH_CS"/>
</dbReference>
<accession>A0A1H2LA12</accession>
<name>A0A1H2LA12_9ACTN</name>
<dbReference type="CDD" id="cd12167">
    <property type="entry name" value="2-Hacid_dh_8"/>
    <property type="match status" value="1"/>
</dbReference>
<protein>
    <submittedName>
        <fullName evidence="7">Phosphoglycerate dehydrogenase</fullName>
    </submittedName>
</protein>
<dbReference type="PANTHER" id="PTHR42789">
    <property type="entry name" value="D-ISOMER SPECIFIC 2-HYDROXYACID DEHYDROGENASE FAMILY PROTEIN (AFU_ORTHOLOGUE AFUA_6G10090)"/>
    <property type="match status" value="1"/>
</dbReference>
<dbReference type="RefSeq" id="WP_046771447.1">
    <property type="nucleotide sequence ID" value="NZ_LBMC01000042.1"/>
</dbReference>
<dbReference type="GO" id="GO:0016616">
    <property type="term" value="F:oxidoreductase activity, acting on the CH-OH group of donors, NAD or NADP as acceptor"/>
    <property type="evidence" value="ECO:0007669"/>
    <property type="project" value="InterPro"/>
</dbReference>
<evidence type="ECO:0000259" key="5">
    <source>
        <dbReference type="Pfam" id="PF00389"/>
    </source>
</evidence>
<evidence type="ECO:0000256" key="2">
    <source>
        <dbReference type="ARBA" id="ARBA00023002"/>
    </source>
</evidence>
<dbReference type="InterPro" id="IPR050857">
    <property type="entry name" value="D-2-hydroxyacid_DH"/>
</dbReference>
<dbReference type="Pfam" id="PF02826">
    <property type="entry name" value="2-Hacid_dh_C"/>
    <property type="match status" value="1"/>
</dbReference>
<dbReference type="SUPFAM" id="SSF51735">
    <property type="entry name" value="NAD(P)-binding Rossmann-fold domains"/>
    <property type="match status" value="1"/>
</dbReference>
<proteinExistence type="inferred from homology"/>
<dbReference type="STRING" id="419479.SAMN04488563_5574"/>
<dbReference type="InterPro" id="IPR006139">
    <property type="entry name" value="D-isomer_2_OHA_DH_cat_dom"/>
</dbReference>
<evidence type="ECO:0000313" key="7">
    <source>
        <dbReference type="EMBL" id="SDU77555.1"/>
    </source>
</evidence>
<keyword evidence="2 4" id="KW-0560">Oxidoreductase</keyword>
<organism evidence="7 8">
    <name type="scientific">Jiangella alkaliphila</name>
    <dbReference type="NCBI Taxonomy" id="419479"/>
    <lineage>
        <taxon>Bacteria</taxon>
        <taxon>Bacillati</taxon>
        <taxon>Actinomycetota</taxon>
        <taxon>Actinomycetes</taxon>
        <taxon>Jiangellales</taxon>
        <taxon>Jiangellaceae</taxon>
        <taxon>Jiangella</taxon>
    </lineage>
</organism>
<dbReference type="AlphaFoldDB" id="A0A1H2LA12"/>
<feature type="domain" description="D-isomer specific 2-hydroxyacid dehydrogenase NAD-binding" evidence="6">
    <location>
        <begin position="120"/>
        <end position="297"/>
    </location>
</feature>